<dbReference type="AlphaFoldDB" id="E3EK86"/>
<gene>
    <name evidence="2" type="ORF">PPSC2_27990</name>
</gene>
<keyword evidence="2" id="KW-0614">Plasmid</keyword>
<dbReference type="KEGG" id="ppm:PPSC2_27990"/>
<evidence type="ECO:0000313" key="3">
    <source>
        <dbReference type="Proteomes" id="UP000006868"/>
    </source>
</evidence>
<dbReference type="PATRIC" id="fig|886882.15.peg.5933"/>
<dbReference type="RefSeq" id="WP_013385827.1">
    <property type="nucleotide sequence ID" value="NC_014628.2"/>
</dbReference>
<accession>E3EK86</accession>
<dbReference type="Proteomes" id="UP000006868">
    <property type="component" value="Plasmid pSC2"/>
</dbReference>
<proteinExistence type="predicted"/>
<evidence type="ECO:0000256" key="1">
    <source>
        <dbReference type="SAM" id="MobiDB-lite"/>
    </source>
</evidence>
<dbReference type="HOGENOM" id="CLU_2845732_0_0_9"/>
<feature type="compositionally biased region" description="Basic and acidic residues" evidence="1">
    <location>
        <begin position="30"/>
        <end position="46"/>
    </location>
</feature>
<dbReference type="EMBL" id="CP002214">
    <property type="protein sequence ID" value="ADO59413.1"/>
    <property type="molecule type" value="Genomic_DNA"/>
</dbReference>
<protein>
    <submittedName>
        <fullName evidence="2">Uncharacterized protein</fullName>
    </submittedName>
</protein>
<organism evidence="2 3">
    <name type="scientific">Paenibacillus polymyxa (strain SC2)</name>
    <name type="common">Bacillus polymyxa</name>
    <dbReference type="NCBI Taxonomy" id="886882"/>
    <lineage>
        <taxon>Bacteria</taxon>
        <taxon>Bacillati</taxon>
        <taxon>Bacillota</taxon>
        <taxon>Bacilli</taxon>
        <taxon>Bacillales</taxon>
        <taxon>Paenibacillaceae</taxon>
        <taxon>Paenibacillus</taxon>
    </lineage>
</organism>
<reference evidence="2 3" key="1">
    <citation type="journal article" date="2011" name="J. Bacteriol.">
        <title>Complete genome sequence of Paenibacillus polymyxa SC2, a strain of plant growth-promoting Rhizobacterium with broad-spectrum antimicrobial activity.</title>
        <authorList>
            <person name="Ma M."/>
            <person name="Wang C."/>
            <person name="Ding Y."/>
            <person name="Li L."/>
            <person name="Shen D."/>
            <person name="Jiang X."/>
            <person name="Guan D."/>
            <person name="Cao F."/>
            <person name="Chen H."/>
            <person name="Feng R."/>
            <person name="Wang X."/>
            <person name="Ge Y."/>
            <person name="Yao L."/>
            <person name="Bing X."/>
            <person name="Yang X."/>
            <person name="Li J."/>
            <person name="Du B."/>
        </authorList>
    </citation>
    <scope>NUCLEOTIDE SEQUENCE [LARGE SCALE GENOMIC DNA]</scope>
    <source>
        <strain evidence="2 3">SC2</strain>
        <plasmid evidence="3">pSC2</plasmid>
    </source>
</reference>
<geneLocation type="plasmid" evidence="2 3">
    <name>pSC2</name>
</geneLocation>
<feature type="region of interest" description="Disordered" evidence="1">
    <location>
        <begin position="1"/>
        <end position="65"/>
    </location>
</feature>
<sequence length="65" mass="8008">MMITENFLESEELVEKTKEKSLHRKRRESKMRDKQGKEDFKPDKNKNRSARKMKKLWDDDEDYSD</sequence>
<evidence type="ECO:0000313" key="2">
    <source>
        <dbReference type="EMBL" id="ADO59413.1"/>
    </source>
</evidence>
<name>E3EK86_PAEPS</name>